<gene>
    <name evidence="2" type="ORF">JOF56_000862</name>
</gene>
<keyword evidence="1" id="KW-0472">Membrane</keyword>
<evidence type="ECO:0000313" key="2">
    <source>
        <dbReference type="EMBL" id="MBP2320477.1"/>
    </source>
</evidence>
<sequence length="54" mass="6234">MWVSIAVLVTVVVCVGLFVWLIKDGPFRRVKVRAKAWKLLDVEVELDRNEPDPQ</sequence>
<dbReference type="EMBL" id="JAGINW010000001">
    <property type="protein sequence ID" value="MBP2320477.1"/>
    <property type="molecule type" value="Genomic_DNA"/>
</dbReference>
<accession>A0ABS4T7T4</accession>
<organism evidence="2 3">
    <name type="scientific">Kibdelosporangium banguiense</name>
    <dbReference type="NCBI Taxonomy" id="1365924"/>
    <lineage>
        <taxon>Bacteria</taxon>
        <taxon>Bacillati</taxon>
        <taxon>Actinomycetota</taxon>
        <taxon>Actinomycetes</taxon>
        <taxon>Pseudonocardiales</taxon>
        <taxon>Pseudonocardiaceae</taxon>
        <taxon>Kibdelosporangium</taxon>
    </lineage>
</organism>
<keyword evidence="1" id="KW-0812">Transmembrane</keyword>
<proteinExistence type="predicted"/>
<keyword evidence="3" id="KW-1185">Reference proteome</keyword>
<reference evidence="2 3" key="1">
    <citation type="submission" date="2021-03" db="EMBL/GenBank/DDBJ databases">
        <title>Sequencing the genomes of 1000 actinobacteria strains.</title>
        <authorList>
            <person name="Klenk H.-P."/>
        </authorList>
    </citation>
    <scope>NUCLEOTIDE SEQUENCE [LARGE SCALE GENOMIC DNA]</scope>
    <source>
        <strain evidence="2 3">DSM 46670</strain>
    </source>
</reference>
<dbReference type="Proteomes" id="UP001519332">
    <property type="component" value="Unassembled WGS sequence"/>
</dbReference>
<comment type="caution">
    <text evidence="2">The sequence shown here is derived from an EMBL/GenBank/DDBJ whole genome shotgun (WGS) entry which is preliminary data.</text>
</comment>
<evidence type="ECO:0000313" key="3">
    <source>
        <dbReference type="Proteomes" id="UP001519332"/>
    </source>
</evidence>
<keyword evidence="1" id="KW-1133">Transmembrane helix</keyword>
<protein>
    <submittedName>
        <fullName evidence="2">Uncharacterized protein</fullName>
    </submittedName>
</protein>
<feature type="transmembrane region" description="Helical" evidence="1">
    <location>
        <begin position="6"/>
        <end position="23"/>
    </location>
</feature>
<name>A0ABS4T7T4_9PSEU</name>
<evidence type="ECO:0000256" key="1">
    <source>
        <dbReference type="SAM" id="Phobius"/>
    </source>
</evidence>